<dbReference type="PANTHER" id="PTHR30055">
    <property type="entry name" value="HTH-TYPE TRANSCRIPTIONAL REGULATOR RUTR"/>
    <property type="match status" value="1"/>
</dbReference>
<dbReference type="EMBL" id="BFAG01000001">
    <property type="protein sequence ID" value="GBF04391.1"/>
    <property type="molecule type" value="Genomic_DNA"/>
</dbReference>
<feature type="domain" description="HTH tetR-type" evidence="6">
    <location>
        <begin position="31"/>
        <end position="91"/>
    </location>
</feature>
<dbReference type="Gene3D" id="1.10.357.10">
    <property type="entry name" value="Tetracycline Repressor, domain 2"/>
    <property type="match status" value="1"/>
</dbReference>
<feature type="region of interest" description="Disordered" evidence="5">
    <location>
        <begin position="1"/>
        <end position="27"/>
    </location>
</feature>
<reference evidence="8" key="1">
    <citation type="submission" date="2018-01" db="EMBL/GenBank/DDBJ databases">
        <title>Draft Genome Sequence of the Radioresistant Bacterium Deinococcus aerius TR0125, Isolated from the Higher Atmosphere above Japan.</title>
        <authorList>
            <person name="Satoh K."/>
            <person name="Arai H."/>
            <person name="Sanzen T."/>
            <person name="Kawaguchi Y."/>
            <person name="Hayashi H."/>
            <person name="Yokobori S."/>
            <person name="Yamagishi A."/>
            <person name="Oono Y."/>
            <person name="Narumi I."/>
        </authorList>
    </citation>
    <scope>NUCLEOTIDE SEQUENCE [LARGE SCALE GENOMIC DNA]</scope>
    <source>
        <strain evidence="8">TR0125</strain>
    </source>
</reference>
<keyword evidence="3" id="KW-0804">Transcription</keyword>
<keyword evidence="8" id="KW-1185">Reference proteome</keyword>
<dbReference type="GO" id="GO:0003700">
    <property type="term" value="F:DNA-binding transcription factor activity"/>
    <property type="evidence" value="ECO:0007669"/>
    <property type="project" value="TreeGrafter"/>
</dbReference>
<comment type="caution">
    <text evidence="7">The sequence shown here is derived from an EMBL/GenBank/DDBJ whole genome shotgun (WGS) entry which is preliminary data.</text>
</comment>
<dbReference type="PROSITE" id="PS50977">
    <property type="entry name" value="HTH_TETR_2"/>
    <property type="match status" value="1"/>
</dbReference>
<dbReference type="InterPro" id="IPR009057">
    <property type="entry name" value="Homeodomain-like_sf"/>
</dbReference>
<evidence type="ECO:0000256" key="3">
    <source>
        <dbReference type="ARBA" id="ARBA00023163"/>
    </source>
</evidence>
<organism evidence="7 8">
    <name type="scientific">Deinococcus aerius</name>
    <dbReference type="NCBI Taxonomy" id="200253"/>
    <lineage>
        <taxon>Bacteria</taxon>
        <taxon>Thermotogati</taxon>
        <taxon>Deinococcota</taxon>
        <taxon>Deinococci</taxon>
        <taxon>Deinococcales</taxon>
        <taxon>Deinococcaceae</taxon>
        <taxon>Deinococcus</taxon>
    </lineage>
</organism>
<gene>
    <name evidence="7" type="ORF">DAERI_010563</name>
</gene>
<dbReference type="Proteomes" id="UP000236569">
    <property type="component" value="Unassembled WGS sequence"/>
</dbReference>
<name>A0A2I9DI56_9DEIO</name>
<dbReference type="SUPFAM" id="SSF46689">
    <property type="entry name" value="Homeodomain-like"/>
    <property type="match status" value="1"/>
</dbReference>
<evidence type="ECO:0000313" key="8">
    <source>
        <dbReference type="Proteomes" id="UP000236569"/>
    </source>
</evidence>
<evidence type="ECO:0000256" key="4">
    <source>
        <dbReference type="PROSITE-ProRule" id="PRU00335"/>
    </source>
</evidence>
<keyword evidence="1" id="KW-0805">Transcription regulation</keyword>
<proteinExistence type="predicted"/>
<dbReference type="GO" id="GO:0000976">
    <property type="term" value="F:transcription cis-regulatory region binding"/>
    <property type="evidence" value="ECO:0007669"/>
    <property type="project" value="TreeGrafter"/>
</dbReference>
<sequence length="220" mass="25135">MGETKADIPVGGTRQQRLRQASAERRTRQKLDLRRTILDAATDLFEKEGYERFSLRQVAEAIGYSPTTIYLYFTDKDDLLHHVALEGFRSFGEDLQRAFDSAEGALDRVQAMGLAYLRFGITHPLHYRLMFMVRGEFLERPNPPGYESIIDSFGVLQRAVEEGLARGELRPQPPEVYTSHLWSHVHGLVSLHLATPFLPRESLEGLFLAHMEVFRRGAHP</sequence>
<protein>
    <recommendedName>
        <fullName evidence="6">HTH tetR-type domain-containing protein</fullName>
    </recommendedName>
</protein>
<evidence type="ECO:0000259" key="6">
    <source>
        <dbReference type="PROSITE" id="PS50977"/>
    </source>
</evidence>
<dbReference type="InterPro" id="IPR001647">
    <property type="entry name" value="HTH_TetR"/>
</dbReference>
<dbReference type="InterPro" id="IPR050109">
    <property type="entry name" value="HTH-type_TetR-like_transc_reg"/>
</dbReference>
<accession>A0A2I9DI56</accession>
<dbReference type="OrthoDB" id="9179041at2"/>
<dbReference type="RefSeq" id="WP_103127924.1">
    <property type="nucleotide sequence ID" value="NZ_BFAG01000001.1"/>
</dbReference>
<feature type="DNA-binding region" description="H-T-H motif" evidence="4">
    <location>
        <begin position="54"/>
        <end position="73"/>
    </location>
</feature>
<evidence type="ECO:0000256" key="1">
    <source>
        <dbReference type="ARBA" id="ARBA00023015"/>
    </source>
</evidence>
<dbReference type="AlphaFoldDB" id="A0A2I9DI56"/>
<evidence type="ECO:0000256" key="2">
    <source>
        <dbReference type="ARBA" id="ARBA00023125"/>
    </source>
</evidence>
<dbReference type="PRINTS" id="PR00455">
    <property type="entry name" value="HTHTETR"/>
</dbReference>
<dbReference type="InterPro" id="IPR025996">
    <property type="entry name" value="MT1864/Rv1816-like_C"/>
</dbReference>
<dbReference type="Pfam" id="PF00440">
    <property type="entry name" value="TetR_N"/>
    <property type="match status" value="1"/>
</dbReference>
<keyword evidence="2 4" id="KW-0238">DNA-binding</keyword>
<evidence type="ECO:0000313" key="7">
    <source>
        <dbReference type="EMBL" id="GBF04391.1"/>
    </source>
</evidence>
<dbReference type="PANTHER" id="PTHR30055:SF212">
    <property type="entry name" value="TETR-FAMILY FAMILY TRANSCRIPTIONAL REGULATOR"/>
    <property type="match status" value="1"/>
</dbReference>
<dbReference type="Pfam" id="PF13305">
    <property type="entry name" value="TetR_C_33"/>
    <property type="match status" value="1"/>
</dbReference>
<evidence type="ECO:0000256" key="5">
    <source>
        <dbReference type="SAM" id="MobiDB-lite"/>
    </source>
</evidence>
<dbReference type="InterPro" id="IPR036271">
    <property type="entry name" value="Tet_transcr_reg_TetR-rel_C_sf"/>
</dbReference>
<dbReference type="SUPFAM" id="SSF48498">
    <property type="entry name" value="Tetracyclin repressor-like, C-terminal domain"/>
    <property type="match status" value="1"/>
</dbReference>